<proteinExistence type="predicted"/>
<dbReference type="Proteomes" id="UP001500449">
    <property type="component" value="Unassembled WGS sequence"/>
</dbReference>
<dbReference type="PANTHER" id="PTHR43767:SF1">
    <property type="entry name" value="NONRIBOSOMAL PEPTIDE SYNTHASE PES1 (EUROFUNG)-RELATED"/>
    <property type="match status" value="1"/>
</dbReference>
<dbReference type="GO" id="GO:0016874">
    <property type="term" value="F:ligase activity"/>
    <property type="evidence" value="ECO:0007669"/>
    <property type="project" value="UniProtKB-KW"/>
</dbReference>
<reference evidence="3 4" key="1">
    <citation type="journal article" date="2019" name="Int. J. Syst. Evol. Microbiol.">
        <title>The Global Catalogue of Microorganisms (GCM) 10K type strain sequencing project: providing services to taxonomists for standard genome sequencing and annotation.</title>
        <authorList>
            <consortium name="The Broad Institute Genomics Platform"/>
            <consortium name="The Broad Institute Genome Sequencing Center for Infectious Disease"/>
            <person name="Wu L."/>
            <person name="Ma J."/>
        </authorList>
    </citation>
    <scope>NUCLEOTIDE SEQUENCE [LARGE SCALE GENOMIC DNA]</scope>
    <source>
        <strain evidence="3 4">JCM 16009</strain>
    </source>
</reference>
<dbReference type="InterPro" id="IPR042099">
    <property type="entry name" value="ANL_N_sf"/>
</dbReference>
<evidence type="ECO:0000313" key="3">
    <source>
        <dbReference type="EMBL" id="GAA1845477.1"/>
    </source>
</evidence>
<gene>
    <name evidence="3" type="ORF">GCM10009836_26290</name>
</gene>
<dbReference type="RefSeq" id="WP_344415959.1">
    <property type="nucleotide sequence ID" value="NZ_BAAAQK010000005.1"/>
</dbReference>
<feature type="domain" description="AMP-dependent synthetase/ligase" evidence="1">
    <location>
        <begin position="22"/>
        <end position="371"/>
    </location>
</feature>
<evidence type="ECO:0000259" key="1">
    <source>
        <dbReference type="Pfam" id="PF00501"/>
    </source>
</evidence>
<comment type="caution">
    <text evidence="3">The sequence shown here is derived from an EMBL/GenBank/DDBJ whole genome shotgun (WGS) entry which is preliminary data.</text>
</comment>
<name>A0ABN2N071_9PSEU</name>
<keyword evidence="3" id="KW-0436">Ligase</keyword>
<sequence length="549" mass="60054">MPDSYLDSIPPRDLTLGRLLGRRAAEDPDGVFFSWAEATTTFRGFETDVDRMAARLVAEGIGAGTHVAVLMDSSPDYLTLWFALARVGAVEIPINTAYLGDVLSHQLTLSAATVCVADAAYAERIGQVASELPGLERLYVRGRAPAVAGPPCRDFADLLTGTADAAPTVEVGHDETAGIIFTSGTTGPSKGVLLSHHYLAAYGTMYADINGLRPDDVLLNFLPFFHVGAKFLTIATLVCGGRMRLLPRLSISTFLDEVSTHGVTNFVAVGGVCNMLLSKPPRADDARSSIRTIYAVPDPADIHEEMERRFGCRMTTVYGSTEVGLPIFRGIDDDYRPGSCGRQSPYYEVRIVDEQDNELPVGEPGELVIRPRRPFLVGSGYIGMPERTVEAWRNLWLHSGDRGRIDADGWFYFEDRATDSLRRRGENISSFEVETLVTGHPAVAEAIAVAAAADVGEDDVWVLVTLRDGMSVGPEELLRYCAEKMPYFMVPRYLDFVEDFPRTPTAKVEKYKLRAAGPGPTSWDRDAHGWRVTREGLVRTVGADLLGSR</sequence>
<accession>A0ABN2N071</accession>
<dbReference type="Pfam" id="PF00501">
    <property type="entry name" value="AMP-binding"/>
    <property type="match status" value="1"/>
</dbReference>
<organism evidence="3 4">
    <name type="scientific">Pseudonocardia ailaonensis</name>
    <dbReference type="NCBI Taxonomy" id="367279"/>
    <lineage>
        <taxon>Bacteria</taxon>
        <taxon>Bacillati</taxon>
        <taxon>Actinomycetota</taxon>
        <taxon>Actinomycetes</taxon>
        <taxon>Pseudonocardiales</taxon>
        <taxon>Pseudonocardiaceae</taxon>
        <taxon>Pseudonocardia</taxon>
    </lineage>
</organism>
<dbReference type="InterPro" id="IPR050237">
    <property type="entry name" value="ATP-dep_AMP-bd_enzyme"/>
</dbReference>
<dbReference type="PANTHER" id="PTHR43767">
    <property type="entry name" value="LONG-CHAIN-FATTY-ACID--COA LIGASE"/>
    <property type="match status" value="1"/>
</dbReference>
<protein>
    <submittedName>
        <fullName evidence="3">ATP-dependent acyl-CoA ligase</fullName>
    </submittedName>
</protein>
<dbReference type="EMBL" id="BAAAQK010000005">
    <property type="protein sequence ID" value="GAA1845477.1"/>
    <property type="molecule type" value="Genomic_DNA"/>
</dbReference>
<dbReference type="Pfam" id="PF13193">
    <property type="entry name" value="AMP-binding_C"/>
    <property type="match status" value="1"/>
</dbReference>
<dbReference type="SUPFAM" id="SSF56801">
    <property type="entry name" value="Acetyl-CoA synthetase-like"/>
    <property type="match status" value="1"/>
</dbReference>
<evidence type="ECO:0000313" key="4">
    <source>
        <dbReference type="Proteomes" id="UP001500449"/>
    </source>
</evidence>
<dbReference type="Gene3D" id="3.30.300.30">
    <property type="match status" value="1"/>
</dbReference>
<feature type="domain" description="AMP-binding enzyme C-terminal" evidence="2">
    <location>
        <begin position="432"/>
        <end position="507"/>
    </location>
</feature>
<dbReference type="InterPro" id="IPR020845">
    <property type="entry name" value="AMP-binding_CS"/>
</dbReference>
<dbReference type="InterPro" id="IPR000873">
    <property type="entry name" value="AMP-dep_synth/lig_dom"/>
</dbReference>
<dbReference type="Gene3D" id="3.40.50.12780">
    <property type="entry name" value="N-terminal domain of ligase-like"/>
    <property type="match status" value="1"/>
</dbReference>
<dbReference type="InterPro" id="IPR025110">
    <property type="entry name" value="AMP-bd_C"/>
</dbReference>
<evidence type="ECO:0000259" key="2">
    <source>
        <dbReference type="Pfam" id="PF13193"/>
    </source>
</evidence>
<dbReference type="PROSITE" id="PS00455">
    <property type="entry name" value="AMP_BINDING"/>
    <property type="match status" value="1"/>
</dbReference>
<keyword evidence="4" id="KW-1185">Reference proteome</keyword>
<dbReference type="InterPro" id="IPR045851">
    <property type="entry name" value="AMP-bd_C_sf"/>
</dbReference>